<dbReference type="AlphaFoldDB" id="A0A8J5Z075"/>
<evidence type="ECO:0000256" key="1">
    <source>
        <dbReference type="SAM" id="Coils"/>
    </source>
</evidence>
<feature type="coiled-coil region" evidence="1">
    <location>
        <begin position="21"/>
        <end position="99"/>
    </location>
</feature>
<evidence type="ECO:0000256" key="2">
    <source>
        <dbReference type="SAM" id="MobiDB-lite"/>
    </source>
</evidence>
<sequence length="308" mass="34801">MSKEEFEQTRAKRSVLLREMLSAVEEHVGKLKESMEDAKELHNALGERIDDLGEQSRDSVTMCLTYNRDNMQELLDSQRKKLTERNDALEAMVMVLNEETMATMKVLSIRIEELDGELALCRTAMRGGVLSAVLSYKDVPKSKEFVKTRSCFYCGKAGPQIKGKVRLGRGKSSNGTIREYVREFKELMLQVSDETEKEALLAFQNRLKLWVRQEVEQRGVQKLSEAMTVTEFVIKLGLRKDKLESSKSEEKGIHEKDHIKDYDGNGISDNSGNGKPRKSMLSKKEKSVGKALELGSSARSVKAKEAKS</sequence>
<keyword evidence="4" id="KW-1185">Reference proteome</keyword>
<comment type="caution">
    <text evidence="3">The sequence shown here is derived from an EMBL/GenBank/DDBJ whole genome shotgun (WGS) entry which is preliminary data.</text>
</comment>
<dbReference type="Proteomes" id="UP000701853">
    <property type="component" value="Chromosome 5"/>
</dbReference>
<organism evidence="3 4">
    <name type="scientific">Gossypium anomalum</name>
    <dbReference type="NCBI Taxonomy" id="47600"/>
    <lineage>
        <taxon>Eukaryota</taxon>
        <taxon>Viridiplantae</taxon>
        <taxon>Streptophyta</taxon>
        <taxon>Embryophyta</taxon>
        <taxon>Tracheophyta</taxon>
        <taxon>Spermatophyta</taxon>
        <taxon>Magnoliopsida</taxon>
        <taxon>eudicotyledons</taxon>
        <taxon>Gunneridae</taxon>
        <taxon>Pentapetalae</taxon>
        <taxon>rosids</taxon>
        <taxon>malvids</taxon>
        <taxon>Malvales</taxon>
        <taxon>Malvaceae</taxon>
        <taxon>Malvoideae</taxon>
        <taxon>Gossypium</taxon>
    </lineage>
</organism>
<name>A0A8J5Z075_9ROSI</name>
<feature type="region of interest" description="Disordered" evidence="2">
    <location>
        <begin position="245"/>
        <end position="308"/>
    </location>
</feature>
<feature type="compositionally biased region" description="Low complexity" evidence="2">
    <location>
        <begin position="264"/>
        <end position="274"/>
    </location>
</feature>
<proteinExistence type="predicted"/>
<evidence type="ECO:0000313" key="3">
    <source>
        <dbReference type="EMBL" id="KAG8492602.1"/>
    </source>
</evidence>
<reference evidence="3 4" key="1">
    <citation type="journal article" date="2021" name="bioRxiv">
        <title>The Gossypium anomalum genome as a resource for cotton improvement and evolutionary analysis of hybrid incompatibility.</title>
        <authorList>
            <person name="Grover C.E."/>
            <person name="Yuan D."/>
            <person name="Arick M.A."/>
            <person name="Miller E.R."/>
            <person name="Hu G."/>
            <person name="Peterson D.G."/>
            <person name="Wendel J.F."/>
            <person name="Udall J.A."/>
        </authorList>
    </citation>
    <scope>NUCLEOTIDE SEQUENCE [LARGE SCALE GENOMIC DNA]</scope>
    <source>
        <strain evidence="3">JFW-Udall</strain>
        <tissue evidence="3">Leaf</tissue>
    </source>
</reference>
<gene>
    <name evidence="3" type="ORF">CXB51_010048</name>
</gene>
<dbReference type="OrthoDB" id="1002187at2759"/>
<dbReference type="EMBL" id="JAHUZN010000005">
    <property type="protein sequence ID" value="KAG8492602.1"/>
    <property type="molecule type" value="Genomic_DNA"/>
</dbReference>
<protein>
    <submittedName>
        <fullName evidence="3">Uncharacterized protein</fullName>
    </submittedName>
</protein>
<keyword evidence="1" id="KW-0175">Coiled coil</keyword>
<accession>A0A8J5Z075</accession>
<evidence type="ECO:0000313" key="4">
    <source>
        <dbReference type="Proteomes" id="UP000701853"/>
    </source>
</evidence>
<feature type="compositionally biased region" description="Basic and acidic residues" evidence="2">
    <location>
        <begin position="245"/>
        <end position="263"/>
    </location>
</feature>